<evidence type="ECO:0000313" key="1">
    <source>
        <dbReference type="EMBL" id="KAG9345061.1"/>
    </source>
</evidence>
<evidence type="ECO:0000313" key="2">
    <source>
        <dbReference type="Proteomes" id="UP000824540"/>
    </source>
</evidence>
<comment type="caution">
    <text evidence="1">The sequence shown here is derived from an EMBL/GenBank/DDBJ whole genome shotgun (WGS) entry which is preliminary data.</text>
</comment>
<dbReference type="Proteomes" id="UP000824540">
    <property type="component" value="Unassembled WGS sequence"/>
</dbReference>
<reference evidence="1" key="1">
    <citation type="thesis" date="2021" institute="BYU ScholarsArchive" country="Provo, UT, USA">
        <title>Applications of and Algorithms for Genome Assembly and Genomic Analyses with an Emphasis on Marine Teleosts.</title>
        <authorList>
            <person name="Pickett B.D."/>
        </authorList>
    </citation>
    <scope>NUCLEOTIDE SEQUENCE</scope>
    <source>
        <strain evidence="1">HI-2016</strain>
    </source>
</reference>
<organism evidence="1 2">
    <name type="scientific">Albula glossodonta</name>
    <name type="common">roundjaw bonefish</name>
    <dbReference type="NCBI Taxonomy" id="121402"/>
    <lineage>
        <taxon>Eukaryota</taxon>
        <taxon>Metazoa</taxon>
        <taxon>Chordata</taxon>
        <taxon>Craniata</taxon>
        <taxon>Vertebrata</taxon>
        <taxon>Euteleostomi</taxon>
        <taxon>Actinopterygii</taxon>
        <taxon>Neopterygii</taxon>
        <taxon>Teleostei</taxon>
        <taxon>Albuliformes</taxon>
        <taxon>Albulidae</taxon>
        <taxon>Albula</taxon>
    </lineage>
</organism>
<dbReference type="EMBL" id="JAFBMS010000018">
    <property type="protein sequence ID" value="KAG9345061.1"/>
    <property type="molecule type" value="Genomic_DNA"/>
</dbReference>
<dbReference type="AlphaFoldDB" id="A0A8T2P120"/>
<protein>
    <submittedName>
        <fullName evidence="1">Uncharacterized protein</fullName>
    </submittedName>
</protein>
<keyword evidence="2" id="KW-1185">Reference proteome</keyword>
<name>A0A8T2P120_9TELE</name>
<proteinExistence type="predicted"/>
<accession>A0A8T2P120</accession>
<sequence length="236" mass="25697">MQEARDGRLCYGPGTHLRHFGRWLPDHLLLGHLLSDVDVVHVQCPQQCVGLEGQRAGVRGQQLQCVVRWVEVVLAAEVHQQVHESFAGEKAADTTEPGAADTQRLQSRGFCSRSRNNGYSHMWGAHLPSTVHDVWKPSGSVTSRLTEGRSTFSFVSSLPCAPAPSGIAFLVVKILRGAGCGAVGGGGARAFILLLQRKEHEEKALLDLQRVNEVIMQFAAGVSNMKERPKAEELSC</sequence>
<gene>
    <name evidence="1" type="ORF">JZ751_009602</name>
</gene>